<dbReference type="Gene3D" id="3.30.70.60">
    <property type="match status" value="1"/>
</dbReference>
<dbReference type="RefSeq" id="WP_089295519.1">
    <property type="nucleotide sequence ID" value="NZ_BOMU01000061.1"/>
</dbReference>
<evidence type="ECO:0000313" key="2">
    <source>
        <dbReference type="EMBL" id="SNS08446.1"/>
    </source>
</evidence>
<dbReference type="Pfam" id="PF04350">
    <property type="entry name" value="PilO"/>
    <property type="match status" value="1"/>
</dbReference>
<feature type="transmembrane region" description="Helical" evidence="1">
    <location>
        <begin position="9"/>
        <end position="29"/>
    </location>
</feature>
<dbReference type="InterPro" id="IPR014717">
    <property type="entry name" value="Transl_elong_EF1B/ribsomal_bS6"/>
</dbReference>
<accession>A0A239BKP7</accession>
<dbReference type="PANTHER" id="PTHR39555:SF1">
    <property type="entry name" value="TYPE IV PILUS INNER MEMBRANE COMPONENT PILO"/>
    <property type="match status" value="1"/>
</dbReference>
<dbReference type="GO" id="GO:0043107">
    <property type="term" value="P:type IV pilus-dependent motility"/>
    <property type="evidence" value="ECO:0007669"/>
    <property type="project" value="InterPro"/>
</dbReference>
<keyword evidence="1" id="KW-1133">Transmembrane helix</keyword>
<evidence type="ECO:0000313" key="3">
    <source>
        <dbReference type="Proteomes" id="UP000198415"/>
    </source>
</evidence>
<evidence type="ECO:0000256" key="1">
    <source>
        <dbReference type="SAM" id="Phobius"/>
    </source>
</evidence>
<reference evidence="2 3" key="1">
    <citation type="submission" date="2017-06" db="EMBL/GenBank/DDBJ databases">
        <authorList>
            <person name="Kim H.J."/>
            <person name="Triplett B.A."/>
        </authorList>
    </citation>
    <scope>NUCLEOTIDE SEQUENCE [LARGE SCALE GENOMIC DNA]</scope>
    <source>
        <strain evidence="2 3">DSM 43151</strain>
    </source>
</reference>
<protein>
    <submittedName>
        <fullName evidence="2">Tfp pilus assembly protein PilO</fullName>
    </submittedName>
</protein>
<dbReference type="PANTHER" id="PTHR39555">
    <property type="entry name" value="FIMBRIAL ASSEMBLY PROTEIN PILO-LIKE PROTEIN-RELATED"/>
    <property type="match status" value="1"/>
</dbReference>
<keyword evidence="3" id="KW-1185">Reference proteome</keyword>
<name>A0A239BKP7_9ACTN</name>
<keyword evidence="1" id="KW-0812">Transmembrane</keyword>
<dbReference type="AlphaFoldDB" id="A0A239BKP7"/>
<dbReference type="OrthoDB" id="3294994at2"/>
<keyword evidence="1" id="KW-0472">Membrane</keyword>
<gene>
    <name evidence="2" type="ORF">SAMN06264365_109296</name>
</gene>
<dbReference type="InterPro" id="IPR007445">
    <property type="entry name" value="PilO"/>
</dbReference>
<dbReference type="Proteomes" id="UP000198415">
    <property type="component" value="Unassembled WGS sequence"/>
</dbReference>
<sequence>MSLLRSDRVWLFGGIILVALLVASGWFLLISPKYTQASDRRGQVEDTTTQLSKLRKGLADLKADNENLTTYKAKKAAYLKALPSGDDIPAFLTQLQTMGTKLKVNVAAYSASGRTKSDAVTTVEELPITLSATGKVADISKFVSQLQNTQPRAVLIDTVSVEFKDGNAALSLTLTAFRNTADTTTAVTTG</sequence>
<organism evidence="2 3">
    <name type="scientific">Actinoplanes regularis</name>
    <dbReference type="NCBI Taxonomy" id="52697"/>
    <lineage>
        <taxon>Bacteria</taxon>
        <taxon>Bacillati</taxon>
        <taxon>Actinomycetota</taxon>
        <taxon>Actinomycetes</taxon>
        <taxon>Micromonosporales</taxon>
        <taxon>Micromonosporaceae</taxon>
        <taxon>Actinoplanes</taxon>
    </lineage>
</organism>
<dbReference type="GO" id="GO:0043683">
    <property type="term" value="P:type IV pilus assembly"/>
    <property type="evidence" value="ECO:0007669"/>
    <property type="project" value="InterPro"/>
</dbReference>
<dbReference type="EMBL" id="FZNR01000009">
    <property type="protein sequence ID" value="SNS08446.1"/>
    <property type="molecule type" value="Genomic_DNA"/>
</dbReference>
<proteinExistence type="predicted"/>